<keyword evidence="1" id="KW-0812">Transmembrane</keyword>
<reference evidence="2 3" key="1">
    <citation type="submission" date="2015-08" db="EMBL/GenBank/DDBJ databases">
        <title>Investigation of the bacterial diversity of lava forest soil.</title>
        <authorList>
            <person name="Lee J.S."/>
        </authorList>
    </citation>
    <scope>NUCLEOTIDE SEQUENCE [LARGE SCALE GENOMIC DNA]</scope>
    <source>
        <strain evidence="2 3">GJW-30</strain>
    </source>
</reference>
<keyword evidence="1" id="KW-0472">Membrane</keyword>
<feature type="transmembrane region" description="Helical" evidence="1">
    <location>
        <begin position="76"/>
        <end position="94"/>
    </location>
</feature>
<accession>A0A0S3PW25</accession>
<evidence type="ECO:0000313" key="2">
    <source>
        <dbReference type="EMBL" id="BAT59984.1"/>
    </source>
</evidence>
<evidence type="ECO:0000256" key="1">
    <source>
        <dbReference type="SAM" id="Phobius"/>
    </source>
</evidence>
<feature type="transmembrane region" description="Helical" evidence="1">
    <location>
        <begin position="43"/>
        <end position="64"/>
    </location>
</feature>
<evidence type="ECO:0000313" key="3">
    <source>
        <dbReference type="Proteomes" id="UP000236884"/>
    </source>
</evidence>
<dbReference type="AlphaFoldDB" id="A0A0S3PW25"/>
<sequence length="110" mass="11739">MPVRLPVAGSQTRHQGPRLLAAILSIALAATAATVLWTLPRPLVLPVLSTFLIAAAMSVALFAWRRQAPRTGNDVTYWDVAGALTLFGIVAALMSDPSEVIPILEAQRKP</sequence>
<keyword evidence="1" id="KW-1133">Transmembrane helix</keyword>
<dbReference type="EMBL" id="AP014946">
    <property type="protein sequence ID" value="BAT59984.1"/>
    <property type="molecule type" value="Genomic_DNA"/>
</dbReference>
<dbReference type="KEGG" id="vgo:GJW-30_1_02519"/>
<dbReference type="OrthoDB" id="7363751at2"/>
<dbReference type="RefSeq" id="WP_130364438.1">
    <property type="nucleotide sequence ID" value="NZ_AP014946.1"/>
</dbReference>
<dbReference type="Proteomes" id="UP000236884">
    <property type="component" value="Chromosome"/>
</dbReference>
<name>A0A0S3PW25_9BRAD</name>
<feature type="transmembrane region" description="Helical" evidence="1">
    <location>
        <begin position="19"/>
        <end position="37"/>
    </location>
</feature>
<organism evidence="2 3">
    <name type="scientific">Variibacter gotjawalensis</name>
    <dbReference type="NCBI Taxonomy" id="1333996"/>
    <lineage>
        <taxon>Bacteria</taxon>
        <taxon>Pseudomonadati</taxon>
        <taxon>Pseudomonadota</taxon>
        <taxon>Alphaproteobacteria</taxon>
        <taxon>Hyphomicrobiales</taxon>
        <taxon>Nitrobacteraceae</taxon>
        <taxon>Variibacter</taxon>
    </lineage>
</organism>
<proteinExistence type="predicted"/>
<keyword evidence="3" id="KW-1185">Reference proteome</keyword>
<gene>
    <name evidence="2" type="ORF">GJW-30_1_02519</name>
</gene>
<protein>
    <submittedName>
        <fullName evidence="2">Uncharacterized protein</fullName>
    </submittedName>
</protein>